<feature type="binding site" evidence="2">
    <location>
        <position position="273"/>
    </location>
    <ligand>
        <name>FAD</name>
        <dbReference type="ChEBI" id="CHEBI:57692"/>
    </ligand>
</feature>
<dbReference type="PROSITE" id="PS00624">
    <property type="entry name" value="GMC_OXRED_2"/>
    <property type="match status" value="1"/>
</dbReference>
<dbReference type="PANTHER" id="PTHR11552">
    <property type="entry name" value="GLUCOSE-METHANOL-CHOLINE GMC OXIDOREDUCTASE"/>
    <property type="match status" value="1"/>
</dbReference>
<evidence type="ECO:0000313" key="4">
    <source>
        <dbReference type="EMBL" id="KAF2204691.1"/>
    </source>
</evidence>
<protein>
    <submittedName>
        <fullName evidence="4">Alcohol oxidase</fullName>
    </submittedName>
</protein>
<proteinExistence type="inferred from homology"/>
<dbReference type="GO" id="GO:0044550">
    <property type="term" value="P:secondary metabolite biosynthetic process"/>
    <property type="evidence" value="ECO:0007669"/>
    <property type="project" value="TreeGrafter"/>
</dbReference>
<dbReference type="GO" id="GO:0016614">
    <property type="term" value="F:oxidoreductase activity, acting on CH-OH group of donors"/>
    <property type="evidence" value="ECO:0007669"/>
    <property type="project" value="InterPro"/>
</dbReference>
<organism evidence="4 5">
    <name type="scientific">Delitschia confertaspora ATCC 74209</name>
    <dbReference type="NCBI Taxonomy" id="1513339"/>
    <lineage>
        <taxon>Eukaryota</taxon>
        <taxon>Fungi</taxon>
        <taxon>Dikarya</taxon>
        <taxon>Ascomycota</taxon>
        <taxon>Pezizomycotina</taxon>
        <taxon>Dothideomycetes</taxon>
        <taxon>Pleosporomycetidae</taxon>
        <taxon>Pleosporales</taxon>
        <taxon>Delitschiaceae</taxon>
        <taxon>Delitschia</taxon>
    </lineage>
</organism>
<dbReference type="PANTHER" id="PTHR11552:SF115">
    <property type="entry name" value="DEHYDROGENASE XPTC-RELATED"/>
    <property type="match status" value="1"/>
</dbReference>
<evidence type="ECO:0000256" key="2">
    <source>
        <dbReference type="PIRSR" id="PIRSR000137-2"/>
    </source>
</evidence>
<dbReference type="InterPro" id="IPR007867">
    <property type="entry name" value="GMC_OxRtase_C"/>
</dbReference>
<comment type="similarity">
    <text evidence="1">Belongs to the GMC oxidoreductase family.</text>
</comment>
<dbReference type="EMBL" id="ML993870">
    <property type="protein sequence ID" value="KAF2204691.1"/>
    <property type="molecule type" value="Genomic_DNA"/>
</dbReference>
<name>A0A9P4JSF1_9PLEO</name>
<comment type="caution">
    <text evidence="4">The sequence shown here is derived from an EMBL/GenBank/DDBJ whole genome shotgun (WGS) entry which is preliminary data.</text>
</comment>
<dbReference type="Gene3D" id="3.30.560.10">
    <property type="entry name" value="Glucose Oxidase, domain 3"/>
    <property type="match status" value="1"/>
</dbReference>
<keyword evidence="2" id="KW-0285">Flavoprotein</keyword>
<dbReference type="AlphaFoldDB" id="A0A9P4JSF1"/>
<dbReference type="Pfam" id="PF00732">
    <property type="entry name" value="GMC_oxred_N"/>
    <property type="match status" value="1"/>
</dbReference>
<gene>
    <name evidence="4" type="ORF">GQ43DRAFT_437663</name>
</gene>
<accession>A0A9P4JSF1</accession>
<dbReference type="GO" id="GO:0050660">
    <property type="term" value="F:flavin adenine dinucleotide binding"/>
    <property type="evidence" value="ECO:0007669"/>
    <property type="project" value="InterPro"/>
</dbReference>
<dbReference type="Proteomes" id="UP000799536">
    <property type="component" value="Unassembled WGS sequence"/>
</dbReference>
<dbReference type="PIRSF" id="PIRSF000137">
    <property type="entry name" value="Alcohol_oxidase"/>
    <property type="match status" value="1"/>
</dbReference>
<evidence type="ECO:0000259" key="3">
    <source>
        <dbReference type="PROSITE" id="PS00624"/>
    </source>
</evidence>
<dbReference type="Gene3D" id="3.50.50.60">
    <property type="entry name" value="FAD/NAD(P)-binding domain"/>
    <property type="match status" value="1"/>
</dbReference>
<evidence type="ECO:0000313" key="5">
    <source>
        <dbReference type="Proteomes" id="UP000799536"/>
    </source>
</evidence>
<keyword evidence="5" id="KW-1185">Reference proteome</keyword>
<comment type="cofactor">
    <cofactor evidence="2">
        <name>FAD</name>
        <dbReference type="ChEBI" id="CHEBI:57692"/>
    </cofactor>
</comment>
<keyword evidence="2" id="KW-0274">FAD</keyword>
<reference evidence="4" key="1">
    <citation type="journal article" date="2020" name="Stud. Mycol.">
        <title>101 Dothideomycetes genomes: a test case for predicting lifestyles and emergence of pathogens.</title>
        <authorList>
            <person name="Haridas S."/>
            <person name="Albert R."/>
            <person name="Binder M."/>
            <person name="Bloem J."/>
            <person name="Labutti K."/>
            <person name="Salamov A."/>
            <person name="Andreopoulos B."/>
            <person name="Baker S."/>
            <person name="Barry K."/>
            <person name="Bills G."/>
            <person name="Bluhm B."/>
            <person name="Cannon C."/>
            <person name="Castanera R."/>
            <person name="Culley D."/>
            <person name="Daum C."/>
            <person name="Ezra D."/>
            <person name="Gonzalez J."/>
            <person name="Henrissat B."/>
            <person name="Kuo A."/>
            <person name="Liang C."/>
            <person name="Lipzen A."/>
            <person name="Lutzoni F."/>
            <person name="Magnuson J."/>
            <person name="Mondo S."/>
            <person name="Nolan M."/>
            <person name="Ohm R."/>
            <person name="Pangilinan J."/>
            <person name="Park H.-J."/>
            <person name="Ramirez L."/>
            <person name="Alfaro M."/>
            <person name="Sun H."/>
            <person name="Tritt A."/>
            <person name="Yoshinaga Y."/>
            <person name="Zwiers L.-H."/>
            <person name="Turgeon B."/>
            <person name="Goodwin S."/>
            <person name="Spatafora J."/>
            <person name="Crous P."/>
            <person name="Grigoriev I."/>
        </authorList>
    </citation>
    <scope>NUCLEOTIDE SEQUENCE</scope>
    <source>
        <strain evidence="4">ATCC 74209</strain>
    </source>
</reference>
<dbReference type="SUPFAM" id="SSF51905">
    <property type="entry name" value="FAD/NAD(P)-binding domain"/>
    <property type="match status" value="1"/>
</dbReference>
<dbReference type="SUPFAM" id="SSF54373">
    <property type="entry name" value="FAD-linked reductases, C-terminal domain"/>
    <property type="match status" value="1"/>
</dbReference>
<evidence type="ECO:0000256" key="1">
    <source>
        <dbReference type="ARBA" id="ARBA00010790"/>
    </source>
</evidence>
<dbReference type="InterPro" id="IPR000172">
    <property type="entry name" value="GMC_OxRdtase_N"/>
</dbReference>
<dbReference type="InterPro" id="IPR012132">
    <property type="entry name" value="GMC_OxRdtase"/>
</dbReference>
<dbReference type="OrthoDB" id="269227at2759"/>
<sequence length="606" mass="65805">MSEQFSAGRVATIFLTVVGSITPFVSTHPGLAGRGNIVSKAEAVSKKYDFIVVGGGTAGLTVADRLTEDPKTTVLVVEHGYFYDANDPNDLRTSRNYNMTSLPIPSLGGKTVPIVVGHCVGGSSAINGQGVHRSTRRDYGTWAELGGPGSTWNWDGLLPSFKKAVNLQEPDPAYAKYFNITYDIPSAWGQYESSRVLATFSPQFGDNRKTMYNALKRVPGIEVPKDISAGTTGLGWYPITMEPEVPYNRSYSRTGHWDGLNRPNYDIMVGMRVNKVLFNGNKASAVRFVPKEGGAPMTVAARKEIILSAGALHTPQILMLSGIGPEKIIREAGLQVKYDLPGVGQNLQDHPTGPLILFEYGNPPPDKPSPFPLDIFRGQGLQASLSLPVVAPDRFEAIARKYASQDISKYLPSSIHPNVLAGQRAIQKILSREMLGKDIPILNYLVGGPPQAIPIQWKITSRGFVTLNTSNPESDPVVDLRSLSNPVDIDLMIALTRFFRTHFARDLAEWNATEVQPGTNVTTDAQLEEVIKSQYNPVAGHHFVGTTAKMPKQLGGVVDEELFVHGVKGLRVADAGIMPLLPGAATQFTVYSIGEKAAALIKEKWS</sequence>
<dbReference type="InterPro" id="IPR036188">
    <property type="entry name" value="FAD/NAD-bd_sf"/>
</dbReference>
<dbReference type="Pfam" id="PF05199">
    <property type="entry name" value="GMC_oxred_C"/>
    <property type="match status" value="1"/>
</dbReference>
<feature type="domain" description="Glucose-methanol-choline oxidoreductase N-terminal" evidence="3">
    <location>
        <begin position="310"/>
        <end position="324"/>
    </location>
</feature>